<comment type="caution">
    <text evidence="2">The sequence shown here is derived from an EMBL/GenBank/DDBJ whole genome shotgun (WGS) entry which is preliminary data.</text>
</comment>
<name>N9NCU1_9GAMM</name>
<evidence type="ECO:0000256" key="1">
    <source>
        <dbReference type="SAM" id="Phobius"/>
    </source>
</evidence>
<protein>
    <submittedName>
        <fullName evidence="2">Uncharacterized protein</fullName>
    </submittedName>
</protein>
<keyword evidence="1" id="KW-0472">Membrane</keyword>
<feature type="transmembrane region" description="Helical" evidence="1">
    <location>
        <begin position="73"/>
        <end position="95"/>
    </location>
</feature>
<sequence length="145" mass="17432">MIYINLLIYSLLMGIYYFYCDFIKYVPLTTQQYFGENLTIYTILSYYISFGATALICLIIYKIKLKRIIFNFLKIIFIFILFQFLMFIFMVFGYLLFEKTHIVFFTLFSISKQHAFWGDILLLFSIFIGRLIKKSFSHVKAIKLQ</sequence>
<dbReference type="HOGENOM" id="CLU_1782684_0_0_6"/>
<keyword evidence="1" id="KW-1133">Transmembrane helix</keyword>
<feature type="transmembrane region" description="Helical" evidence="1">
    <location>
        <begin position="115"/>
        <end position="132"/>
    </location>
</feature>
<dbReference type="AlphaFoldDB" id="N9NCU1"/>
<organism evidence="2 3">
    <name type="scientific">Acinetobacter modestus</name>
    <dbReference type="NCBI Taxonomy" id="1776740"/>
    <lineage>
        <taxon>Bacteria</taxon>
        <taxon>Pseudomonadati</taxon>
        <taxon>Pseudomonadota</taxon>
        <taxon>Gammaproteobacteria</taxon>
        <taxon>Moraxellales</taxon>
        <taxon>Moraxellaceae</taxon>
        <taxon>Acinetobacter</taxon>
    </lineage>
</organism>
<proteinExistence type="predicted"/>
<keyword evidence="1" id="KW-0812">Transmembrane</keyword>
<reference evidence="2 3" key="1">
    <citation type="submission" date="2013-02" db="EMBL/GenBank/DDBJ databases">
        <title>The Genome Sequence of Acinetobacter sp. ANC 3862.</title>
        <authorList>
            <consortium name="The Broad Institute Genome Sequencing Platform"/>
            <consortium name="The Broad Institute Genome Sequencing Center for Infectious Disease"/>
            <person name="Cerqueira G."/>
            <person name="Feldgarden M."/>
            <person name="Courvalin P."/>
            <person name="Perichon B."/>
            <person name="Grillot-Courvalin C."/>
            <person name="Clermont D."/>
            <person name="Rocha E."/>
            <person name="Yoon E.-J."/>
            <person name="Nemec A."/>
            <person name="Walker B."/>
            <person name="Young S.K."/>
            <person name="Zeng Q."/>
            <person name="Gargeya S."/>
            <person name="Fitzgerald M."/>
            <person name="Haas B."/>
            <person name="Abouelleil A."/>
            <person name="Alvarado L."/>
            <person name="Arachchi H.M."/>
            <person name="Berlin A.M."/>
            <person name="Chapman S.B."/>
            <person name="Dewar J."/>
            <person name="Goldberg J."/>
            <person name="Griggs A."/>
            <person name="Gujja S."/>
            <person name="Hansen M."/>
            <person name="Howarth C."/>
            <person name="Imamovic A."/>
            <person name="Larimer J."/>
            <person name="McCowan C."/>
            <person name="Murphy C."/>
            <person name="Neiman D."/>
            <person name="Pearson M."/>
            <person name="Priest M."/>
            <person name="Roberts A."/>
            <person name="Saif S."/>
            <person name="Shea T."/>
            <person name="Sisk P."/>
            <person name="Sykes S."/>
            <person name="Wortman J."/>
            <person name="Nusbaum C."/>
            <person name="Birren B."/>
        </authorList>
    </citation>
    <scope>NUCLEOTIDE SEQUENCE [LARGE SCALE GENOMIC DNA]</scope>
    <source>
        <strain evidence="2 3">ANC 3862</strain>
    </source>
</reference>
<feature type="transmembrane region" description="Helical" evidence="1">
    <location>
        <begin position="7"/>
        <end position="26"/>
    </location>
</feature>
<gene>
    <name evidence="2" type="ORF">F900_02305</name>
</gene>
<evidence type="ECO:0000313" key="2">
    <source>
        <dbReference type="EMBL" id="ENW99814.1"/>
    </source>
</evidence>
<evidence type="ECO:0000313" key="3">
    <source>
        <dbReference type="Proteomes" id="UP000013248"/>
    </source>
</evidence>
<accession>N9NCU1</accession>
<dbReference type="EMBL" id="APRP01000026">
    <property type="protein sequence ID" value="ENW99814.1"/>
    <property type="molecule type" value="Genomic_DNA"/>
</dbReference>
<feature type="transmembrane region" description="Helical" evidence="1">
    <location>
        <begin position="38"/>
        <end position="61"/>
    </location>
</feature>
<dbReference type="Proteomes" id="UP000013248">
    <property type="component" value="Unassembled WGS sequence"/>
</dbReference>